<dbReference type="PANTHER" id="PTHR11439">
    <property type="entry name" value="GAG-POL-RELATED RETROTRANSPOSON"/>
    <property type="match status" value="1"/>
</dbReference>
<name>A0A3Q7I1M6_SOLLC</name>
<reference evidence="1" key="1">
    <citation type="journal article" date="2012" name="Nature">
        <title>The tomato genome sequence provides insights into fleshy fruit evolution.</title>
        <authorList>
            <consortium name="Tomato Genome Consortium"/>
        </authorList>
    </citation>
    <scope>NUCLEOTIDE SEQUENCE [LARGE SCALE GENOMIC DNA]</scope>
    <source>
        <strain evidence="1">cv. Heinz 1706</strain>
    </source>
</reference>
<dbReference type="EnsemblPlants" id="Solyc07g009387.1.1">
    <property type="protein sequence ID" value="Solyc07g009387.1.1"/>
    <property type="gene ID" value="Solyc07g009387.1"/>
</dbReference>
<reference evidence="1" key="2">
    <citation type="submission" date="2019-01" db="UniProtKB">
        <authorList>
            <consortium name="EnsemblPlants"/>
        </authorList>
    </citation>
    <scope>IDENTIFICATION</scope>
    <source>
        <strain evidence="1">cv. Heinz 1706</strain>
    </source>
</reference>
<accession>A0A3Q7I1M6</accession>
<evidence type="ECO:0000313" key="1">
    <source>
        <dbReference type="EnsemblPlants" id="Solyc07g009387.1.1"/>
    </source>
</evidence>
<dbReference type="Proteomes" id="UP000004994">
    <property type="component" value="Chromosome 7"/>
</dbReference>
<protein>
    <recommendedName>
        <fullName evidence="3">Reverse transcriptase Ty1/copia-type domain-containing protein</fullName>
    </recommendedName>
</protein>
<dbReference type="STRING" id="4081.A0A3Q7I1M6"/>
<sequence length="215" mass="23822">MCPTTKEEKEGMAKVPYSLAVGSLMYAMVCTRPDIAHAVGVVNSFKILEKSTGMQLSGYSGSDPILKGYTDADMAADLDNRKSTTGYLFTFSGGAISWQSKLQKCVALSTTEAEYIADTEASKEMVWLKRFLQELRLHQIDLMCVDKMNSSDPTVMEDDAPLVNSSTEVVVIRFDNVYRRNRTITARKDPRRIEDSLLANHATIENNEGSDSEAV</sequence>
<dbReference type="AlphaFoldDB" id="A0A3Q7I1M6"/>
<proteinExistence type="predicted"/>
<keyword evidence="2" id="KW-1185">Reference proteome</keyword>
<dbReference type="PANTHER" id="PTHR11439:SF467">
    <property type="entry name" value="INTEGRASE CATALYTIC DOMAIN-CONTAINING PROTEIN"/>
    <property type="match status" value="1"/>
</dbReference>
<dbReference type="InParanoid" id="A0A3Q7I1M6"/>
<evidence type="ECO:0000313" key="2">
    <source>
        <dbReference type="Proteomes" id="UP000004994"/>
    </source>
</evidence>
<organism evidence="1">
    <name type="scientific">Solanum lycopersicum</name>
    <name type="common">Tomato</name>
    <name type="synonym">Lycopersicon esculentum</name>
    <dbReference type="NCBI Taxonomy" id="4081"/>
    <lineage>
        <taxon>Eukaryota</taxon>
        <taxon>Viridiplantae</taxon>
        <taxon>Streptophyta</taxon>
        <taxon>Embryophyta</taxon>
        <taxon>Tracheophyta</taxon>
        <taxon>Spermatophyta</taxon>
        <taxon>Magnoliopsida</taxon>
        <taxon>eudicotyledons</taxon>
        <taxon>Gunneridae</taxon>
        <taxon>Pentapetalae</taxon>
        <taxon>asterids</taxon>
        <taxon>lamiids</taxon>
        <taxon>Solanales</taxon>
        <taxon>Solanaceae</taxon>
        <taxon>Solanoideae</taxon>
        <taxon>Solaneae</taxon>
        <taxon>Solanum</taxon>
        <taxon>Solanum subgen. Lycopersicon</taxon>
    </lineage>
</organism>
<dbReference type="Gramene" id="Solyc07g009387.1.1">
    <property type="protein sequence ID" value="Solyc07g009387.1.1"/>
    <property type="gene ID" value="Solyc07g009387.1"/>
</dbReference>
<evidence type="ECO:0008006" key="3">
    <source>
        <dbReference type="Google" id="ProtNLM"/>
    </source>
</evidence>
<dbReference type="CDD" id="cd09272">
    <property type="entry name" value="RNase_HI_RT_Ty1"/>
    <property type="match status" value="1"/>
</dbReference>